<reference evidence="8 10" key="2">
    <citation type="submission" date="2020-08" db="EMBL/GenBank/DDBJ databases">
        <title>Sequencing the genomes of 1000 actinobacteria strains.</title>
        <authorList>
            <person name="Klenk H.-P."/>
        </authorList>
    </citation>
    <scope>NUCLEOTIDE SEQUENCE [LARGE SCALE GENOMIC DNA]</scope>
    <source>
        <strain evidence="8 10">DSM 9581</strain>
    </source>
</reference>
<dbReference type="Gene3D" id="3.40.50.1360">
    <property type="match status" value="1"/>
</dbReference>
<evidence type="ECO:0000313" key="8">
    <source>
        <dbReference type="EMBL" id="MBB5473373.1"/>
    </source>
</evidence>
<dbReference type="InterPro" id="IPR007630">
    <property type="entry name" value="RNA_pol_sigma70_r4"/>
</dbReference>
<evidence type="ECO:0000256" key="3">
    <source>
        <dbReference type="ARBA" id="ARBA00023125"/>
    </source>
</evidence>
<dbReference type="GO" id="GO:0003677">
    <property type="term" value="F:DNA binding"/>
    <property type="evidence" value="ECO:0007669"/>
    <property type="project" value="UniProtKB-KW"/>
</dbReference>
<evidence type="ECO:0000256" key="4">
    <source>
        <dbReference type="ARBA" id="ARBA00023163"/>
    </source>
</evidence>
<dbReference type="InterPro" id="IPR037171">
    <property type="entry name" value="NagB/RpiA_transferase-like"/>
</dbReference>
<evidence type="ECO:0000259" key="6">
    <source>
        <dbReference type="Pfam" id="PF04545"/>
    </source>
</evidence>
<keyword evidence="3 7" id="KW-0238">DNA-binding</keyword>
<accession>A0A511F7U4</accession>
<dbReference type="InterPro" id="IPR007324">
    <property type="entry name" value="Sugar-bd_dom_put"/>
</dbReference>
<dbReference type="Pfam" id="PF04545">
    <property type="entry name" value="Sigma70_r4"/>
    <property type="match status" value="1"/>
</dbReference>
<evidence type="ECO:0000313" key="10">
    <source>
        <dbReference type="Proteomes" id="UP000564629"/>
    </source>
</evidence>
<organism evidence="7 9">
    <name type="scientific">Cellulomonas hominis</name>
    <dbReference type="NCBI Taxonomy" id="156981"/>
    <lineage>
        <taxon>Bacteria</taxon>
        <taxon>Bacillati</taxon>
        <taxon>Actinomycetota</taxon>
        <taxon>Actinomycetes</taxon>
        <taxon>Micrococcales</taxon>
        <taxon>Cellulomonadaceae</taxon>
        <taxon>Cellulomonas</taxon>
    </lineage>
</organism>
<dbReference type="Proteomes" id="UP000564629">
    <property type="component" value="Unassembled WGS sequence"/>
</dbReference>
<dbReference type="GO" id="GO:0006352">
    <property type="term" value="P:DNA-templated transcription initiation"/>
    <property type="evidence" value="ECO:0007669"/>
    <property type="project" value="InterPro"/>
</dbReference>
<evidence type="ECO:0000256" key="2">
    <source>
        <dbReference type="ARBA" id="ARBA00023015"/>
    </source>
</evidence>
<keyword evidence="9" id="KW-1185">Reference proteome</keyword>
<keyword evidence="2" id="KW-0805">Transcription regulation</keyword>
<dbReference type="EMBL" id="BJVQ01000003">
    <property type="protein sequence ID" value="GEL45342.1"/>
    <property type="molecule type" value="Genomic_DNA"/>
</dbReference>
<keyword evidence="4" id="KW-0804">Transcription</keyword>
<dbReference type="RefSeq" id="WP_246802894.1">
    <property type="nucleotide sequence ID" value="NZ_BJVQ01000003.1"/>
</dbReference>
<dbReference type="InterPro" id="IPR051054">
    <property type="entry name" value="SorC_transcr_regulators"/>
</dbReference>
<dbReference type="AlphaFoldDB" id="A0A511F7U4"/>
<dbReference type="SUPFAM" id="SSF100950">
    <property type="entry name" value="NagB/RpiA/CoA transferase-like"/>
    <property type="match status" value="1"/>
</dbReference>
<evidence type="ECO:0000256" key="1">
    <source>
        <dbReference type="ARBA" id="ARBA00010466"/>
    </source>
</evidence>
<dbReference type="Gene3D" id="1.10.10.60">
    <property type="entry name" value="Homeodomain-like"/>
    <property type="match status" value="1"/>
</dbReference>
<evidence type="ECO:0000259" key="5">
    <source>
        <dbReference type="Pfam" id="PF04198"/>
    </source>
</evidence>
<comment type="similarity">
    <text evidence="1">Belongs to the SorC transcriptional regulatory family.</text>
</comment>
<reference evidence="7 9" key="1">
    <citation type="submission" date="2019-07" db="EMBL/GenBank/DDBJ databases">
        <title>Whole genome shotgun sequence of Cellulomonas hominis NBRC 16055.</title>
        <authorList>
            <person name="Hosoyama A."/>
            <person name="Uohara A."/>
            <person name="Ohji S."/>
            <person name="Ichikawa N."/>
        </authorList>
    </citation>
    <scope>NUCLEOTIDE SEQUENCE [LARGE SCALE GENOMIC DNA]</scope>
    <source>
        <strain evidence="7 9">NBRC 16055</strain>
    </source>
</reference>
<dbReference type="EMBL" id="JACHDN010000001">
    <property type="protein sequence ID" value="MBB5473373.1"/>
    <property type="molecule type" value="Genomic_DNA"/>
</dbReference>
<feature type="domain" description="RNA polymerase sigma-70 region 4" evidence="6">
    <location>
        <begin position="24"/>
        <end position="55"/>
    </location>
</feature>
<comment type="caution">
    <text evidence="7">The sequence shown here is derived from an EMBL/GenBank/DDBJ whole genome shotgun (WGS) entry which is preliminary data.</text>
</comment>
<dbReference type="Pfam" id="PF04198">
    <property type="entry name" value="Sugar-bind"/>
    <property type="match status" value="1"/>
</dbReference>
<name>A0A511F7U4_9CELL</name>
<feature type="domain" description="Sugar-binding" evidence="5">
    <location>
        <begin position="73"/>
        <end position="323"/>
    </location>
</feature>
<dbReference type="GO" id="GO:0003700">
    <property type="term" value="F:DNA-binding transcription factor activity"/>
    <property type="evidence" value="ECO:0007669"/>
    <property type="project" value="InterPro"/>
</dbReference>
<dbReference type="GO" id="GO:0030246">
    <property type="term" value="F:carbohydrate binding"/>
    <property type="evidence" value="ECO:0007669"/>
    <property type="project" value="InterPro"/>
</dbReference>
<gene>
    <name evidence="7" type="ORF">CHO01_04580</name>
    <name evidence="8" type="ORF">HNR08_002109</name>
</gene>
<proteinExistence type="inferred from homology"/>
<evidence type="ECO:0000313" key="7">
    <source>
        <dbReference type="EMBL" id="GEL45342.1"/>
    </source>
</evidence>
<protein>
    <submittedName>
        <fullName evidence="7 8">DNA-binding transcriptional regulator</fullName>
    </submittedName>
</protein>
<sequence>MAQAPAVVRAGADGRLRLATKVARMYHEGAMTQAEIAQRLHVSQSRISRLLTYAARVGVVRTTVLPPQGVYPELEDALQQAYGLGEAVVVDVGGDVAEVTPALGAAAGAYLEATLTGGDTVGISSWSASLLAAVESMRPFREPVVDTVVQIVGGVGDPGVQVQATRLVGSFAALTGARPVFMPTPGLLGSAEARAALFADTTVAGVVDLWPRVTLALVGIGSLDPSPLLARSGNAMSAADRRRLLDAGAVGDICLRFFDAAGRPVPADLDARVMGVDAAALRAIPRRLAVAGGHEKHAAIRAALRGGWLTVLVTDVETATSLVQHRAP</sequence>
<evidence type="ECO:0000313" key="9">
    <source>
        <dbReference type="Proteomes" id="UP000321723"/>
    </source>
</evidence>
<dbReference type="Proteomes" id="UP000321723">
    <property type="component" value="Unassembled WGS sequence"/>
</dbReference>
<dbReference type="PANTHER" id="PTHR34294">
    <property type="entry name" value="TRANSCRIPTIONAL REGULATOR-RELATED"/>
    <property type="match status" value="1"/>
</dbReference>